<protein>
    <recommendedName>
        <fullName evidence="1">DZIP3-like HEPN domain-containing protein</fullName>
    </recommendedName>
</protein>
<keyword evidence="3" id="KW-1185">Reference proteome</keyword>
<organism evidence="2 3">
    <name type="scientific">Stylophora pistillata</name>
    <name type="common">Smooth cauliflower coral</name>
    <dbReference type="NCBI Taxonomy" id="50429"/>
    <lineage>
        <taxon>Eukaryota</taxon>
        <taxon>Metazoa</taxon>
        <taxon>Cnidaria</taxon>
        <taxon>Anthozoa</taxon>
        <taxon>Hexacorallia</taxon>
        <taxon>Scleractinia</taxon>
        <taxon>Astrocoeniina</taxon>
        <taxon>Pocilloporidae</taxon>
        <taxon>Stylophora</taxon>
    </lineage>
</organism>
<dbReference type="OrthoDB" id="5984832at2759"/>
<dbReference type="EMBL" id="LSMT01000754">
    <property type="protein sequence ID" value="PFX14619.1"/>
    <property type="molecule type" value="Genomic_DNA"/>
</dbReference>
<dbReference type="AlphaFoldDB" id="A0A2B4RCV2"/>
<feature type="domain" description="DZIP3-like HEPN" evidence="1">
    <location>
        <begin position="233"/>
        <end position="282"/>
    </location>
</feature>
<name>A0A2B4RCV2_STYPI</name>
<sequence length="315" mass="35728">MHFSPQIESPENTRTIIERNFRDTTEKIESEMKDVKEKLGTLTASVRKNTDQDTTGRSLEKMTGETTKMYMELKEEGGKLFTLTTPVRESKDRDDHAIILSTFHDLLEYHYNSTYIRAPPGICFVDDGGDVVCVGAGNHTVDEVLGVVVMNGFPGKFSCMARALSPFLSTKGTTNYARRCRLLVDVGSQVLRSTFDKIHPPATLHTVLGCASVRYTTLQSQYKGNKCSIPRNAGSSSVDDISFSTYWQEIREALVRLGGAHFRADIDKLEHDCMDPDIEEHYRELMYQWKKDDENIKDKLEEIEDKKNCFLVPYG</sequence>
<proteinExistence type="predicted"/>
<accession>A0A2B4RCV2</accession>
<reference evidence="3" key="1">
    <citation type="journal article" date="2017" name="bioRxiv">
        <title>Comparative analysis of the genomes of Stylophora pistillata and Acropora digitifera provides evidence for extensive differences between species of corals.</title>
        <authorList>
            <person name="Voolstra C.R."/>
            <person name="Li Y."/>
            <person name="Liew Y.J."/>
            <person name="Baumgarten S."/>
            <person name="Zoccola D."/>
            <person name="Flot J.-F."/>
            <person name="Tambutte S."/>
            <person name="Allemand D."/>
            <person name="Aranda M."/>
        </authorList>
    </citation>
    <scope>NUCLEOTIDE SEQUENCE [LARGE SCALE GENOMIC DNA]</scope>
</reference>
<comment type="caution">
    <text evidence="2">The sequence shown here is derived from an EMBL/GenBank/DDBJ whole genome shotgun (WGS) entry which is preliminary data.</text>
</comment>
<dbReference type="Pfam" id="PF18738">
    <property type="entry name" value="HEPN_DZIP3"/>
    <property type="match status" value="1"/>
</dbReference>
<dbReference type="InterPro" id="IPR041249">
    <property type="entry name" value="HEPN_DZIP3"/>
</dbReference>
<evidence type="ECO:0000313" key="2">
    <source>
        <dbReference type="EMBL" id="PFX14619.1"/>
    </source>
</evidence>
<evidence type="ECO:0000259" key="1">
    <source>
        <dbReference type="Pfam" id="PF18738"/>
    </source>
</evidence>
<evidence type="ECO:0000313" key="3">
    <source>
        <dbReference type="Proteomes" id="UP000225706"/>
    </source>
</evidence>
<gene>
    <name evidence="2" type="ORF">AWC38_SpisGene21204</name>
</gene>
<dbReference type="Proteomes" id="UP000225706">
    <property type="component" value="Unassembled WGS sequence"/>
</dbReference>